<dbReference type="Proteomes" id="UP000576792">
    <property type="component" value="Unassembled WGS sequence"/>
</dbReference>
<keyword evidence="1" id="KW-0472">Membrane</keyword>
<sequence length="239" mass="25059">MRETDPAASAATRSTAAAAICWIVAAVVYLLAETLTASAFPGYSYAMNYISDLGVPDVEMLGNRPVDSPLHMVINIAFVAQGLLFAAAAVCFTRCPALPLRLPIIVVGLVHALGMVIIAVVNGGQHNNELGLGWVHLLGALFAFFGGHATAICIGISLLMQRSGQPIAAISIAIGLIGVLGIVMLQVDVRAIPGMLLPDGVWERIGMYAVVAWELLFGAFLLARRSRKALSKSPAAALD</sequence>
<protein>
    <submittedName>
        <fullName evidence="2">Putative membrane protein</fullName>
    </submittedName>
</protein>
<evidence type="ECO:0000256" key="1">
    <source>
        <dbReference type="SAM" id="Phobius"/>
    </source>
</evidence>
<name>A0A846S7J6_9MICO</name>
<keyword evidence="3" id="KW-1185">Reference proteome</keyword>
<dbReference type="InterPro" id="IPR009339">
    <property type="entry name" value="DUF998"/>
</dbReference>
<feature type="transmembrane region" description="Helical" evidence="1">
    <location>
        <begin position="104"/>
        <end position="122"/>
    </location>
</feature>
<comment type="caution">
    <text evidence="2">The sequence shown here is derived from an EMBL/GenBank/DDBJ whole genome shotgun (WGS) entry which is preliminary data.</text>
</comment>
<dbReference type="EMBL" id="JAATJN010000001">
    <property type="protein sequence ID" value="NJC58021.1"/>
    <property type="molecule type" value="Genomic_DNA"/>
</dbReference>
<feature type="transmembrane region" description="Helical" evidence="1">
    <location>
        <begin position="167"/>
        <end position="185"/>
    </location>
</feature>
<accession>A0A846S7J6</accession>
<organism evidence="2 3">
    <name type="scientific">Brevibacterium marinum</name>
    <dbReference type="NCBI Taxonomy" id="418643"/>
    <lineage>
        <taxon>Bacteria</taxon>
        <taxon>Bacillati</taxon>
        <taxon>Actinomycetota</taxon>
        <taxon>Actinomycetes</taxon>
        <taxon>Micrococcales</taxon>
        <taxon>Brevibacteriaceae</taxon>
        <taxon>Brevibacterium</taxon>
    </lineage>
</organism>
<dbReference type="RefSeq" id="WP_167951626.1">
    <property type="nucleotide sequence ID" value="NZ_BAAAPQ010000024.1"/>
</dbReference>
<keyword evidence="1" id="KW-1133">Transmembrane helix</keyword>
<feature type="transmembrane region" description="Helical" evidence="1">
    <location>
        <begin position="134"/>
        <end position="160"/>
    </location>
</feature>
<proteinExistence type="predicted"/>
<gene>
    <name evidence="2" type="ORF">BKA07_003056</name>
</gene>
<dbReference type="Pfam" id="PF06197">
    <property type="entry name" value="DUF998"/>
    <property type="match status" value="1"/>
</dbReference>
<evidence type="ECO:0000313" key="2">
    <source>
        <dbReference type="EMBL" id="NJC58021.1"/>
    </source>
</evidence>
<dbReference type="AlphaFoldDB" id="A0A846S7J6"/>
<keyword evidence="1" id="KW-0812">Transmembrane</keyword>
<feature type="transmembrane region" description="Helical" evidence="1">
    <location>
        <begin position="205"/>
        <end position="223"/>
    </location>
</feature>
<feature type="transmembrane region" description="Helical" evidence="1">
    <location>
        <begin position="70"/>
        <end position="92"/>
    </location>
</feature>
<reference evidence="2 3" key="1">
    <citation type="submission" date="2020-03" db="EMBL/GenBank/DDBJ databases">
        <title>Sequencing the genomes of 1000 actinobacteria strains.</title>
        <authorList>
            <person name="Klenk H.-P."/>
        </authorList>
    </citation>
    <scope>NUCLEOTIDE SEQUENCE [LARGE SCALE GENOMIC DNA]</scope>
    <source>
        <strain evidence="2 3">DSM 18964</strain>
    </source>
</reference>
<feature type="transmembrane region" description="Helical" evidence="1">
    <location>
        <begin position="12"/>
        <end position="32"/>
    </location>
</feature>
<evidence type="ECO:0000313" key="3">
    <source>
        <dbReference type="Proteomes" id="UP000576792"/>
    </source>
</evidence>